<evidence type="ECO:0000256" key="2">
    <source>
        <dbReference type="ARBA" id="ARBA00046053"/>
    </source>
</evidence>
<proteinExistence type="inferred from homology"/>
<dbReference type="Pfam" id="PF00838">
    <property type="entry name" value="TCTP"/>
    <property type="match status" value="1"/>
</dbReference>
<gene>
    <name evidence="6" type="ORF">SUZIE_209725</name>
</gene>
<name>A0AA41TAA4_SCICA</name>
<sequence>MLCSPEIPAMAEGEPNHSSLTKTGRVAIMIISRDLTSHDEMFFNIYKIREMADGLCLEVEGKVVSRTEGNIDDWLMGGNSSAEGPEGGGTESTVITGVDIIMNHHLPETSFTREAYKRYIKDDMKSIKGKREEQRPERVKPL</sequence>
<dbReference type="PROSITE" id="PS51797">
    <property type="entry name" value="TCTP_3"/>
    <property type="match status" value="1"/>
</dbReference>
<dbReference type="PANTHER" id="PTHR11991">
    <property type="entry name" value="TRANSLATIONALLY CONTROLLED TUMOR PROTEIN-RELATED"/>
    <property type="match status" value="1"/>
</dbReference>
<dbReference type="InterPro" id="IPR034737">
    <property type="entry name" value="TCTP"/>
</dbReference>
<dbReference type="InterPro" id="IPR018105">
    <property type="entry name" value="Translational_control_tumour_p"/>
</dbReference>
<evidence type="ECO:0000313" key="6">
    <source>
        <dbReference type="EMBL" id="MBZ3890791.1"/>
    </source>
</evidence>
<dbReference type="Gene3D" id="2.170.150.10">
    <property type="entry name" value="Metal Binding Protein, Guanine Nucleotide Exchange Factor, Chain A"/>
    <property type="match status" value="1"/>
</dbReference>
<dbReference type="GO" id="GO:0005737">
    <property type="term" value="C:cytoplasm"/>
    <property type="evidence" value="ECO:0007669"/>
    <property type="project" value="TreeGrafter"/>
</dbReference>
<dbReference type="EMBL" id="JAATJV010443241">
    <property type="protein sequence ID" value="MBZ3890791.1"/>
    <property type="molecule type" value="Genomic_DNA"/>
</dbReference>
<dbReference type="GO" id="GO:0005509">
    <property type="term" value="F:calcium ion binding"/>
    <property type="evidence" value="ECO:0007669"/>
    <property type="project" value="TreeGrafter"/>
</dbReference>
<comment type="function">
    <text evidence="2">Involved in calcium binding and microtubule stabilization. Acts as a negative regulator of TSC22D1-mediated apoptosis, via interaction with and destabilization of TSC22D1 protein.</text>
</comment>
<reference evidence="6" key="1">
    <citation type="submission" date="2020-03" db="EMBL/GenBank/DDBJ databases">
        <title>Studies in the Genomics of Life Span.</title>
        <authorList>
            <person name="Glass D."/>
        </authorList>
    </citation>
    <scope>NUCLEOTIDE SEQUENCE</scope>
    <source>
        <strain evidence="6">SUZIE</strain>
        <tissue evidence="6">Muscle</tissue>
    </source>
</reference>
<protein>
    <recommendedName>
        <fullName evidence="1">Translationally-controlled tumor protein</fullName>
    </recommendedName>
</protein>
<evidence type="ECO:0000259" key="5">
    <source>
        <dbReference type="PROSITE" id="PS51797"/>
    </source>
</evidence>
<dbReference type="PRINTS" id="PR01653">
    <property type="entry name" value="TCTPROTEIN"/>
</dbReference>
<accession>A0AA41TAA4</accession>
<evidence type="ECO:0000256" key="1">
    <source>
        <dbReference type="ARBA" id="ARBA00040832"/>
    </source>
</evidence>
<feature type="domain" description="TCTP" evidence="5">
    <location>
        <begin position="29"/>
        <end position="142"/>
    </location>
</feature>
<evidence type="ECO:0000256" key="4">
    <source>
        <dbReference type="PROSITE-ProRule" id="PRU01133"/>
    </source>
</evidence>
<dbReference type="PANTHER" id="PTHR11991:SF0">
    <property type="entry name" value="TRANSLATIONALLY-CONTROLLED TUMOR PROTEIN"/>
    <property type="match status" value="1"/>
</dbReference>
<dbReference type="AlphaFoldDB" id="A0AA41TAA4"/>
<dbReference type="SUPFAM" id="SSF51316">
    <property type="entry name" value="Mss4-like"/>
    <property type="match status" value="1"/>
</dbReference>
<dbReference type="Proteomes" id="UP001166674">
    <property type="component" value="Unassembled WGS sequence"/>
</dbReference>
<comment type="subunit">
    <text evidence="3">Homodimer. Interacts with STEAP3. Interacts with TSC22D1; interaction results in the destabilization of TSC22D1 protein.</text>
</comment>
<organism evidence="6 7">
    <name type="scientific">Sciurus carolinensis</name>
    <name type="common">Eastern gray squirrel</name>
    <dbReference type="NCBI Taxonomy" id="30640"/>
    <lineage>
        <taxon>Eukaryota</taxon>
        <taxon>Metazoa</taxon>
        <taxon>Chordata</taxon>
        <taxon>Craniata</taxon>
        <taxon>Vertebrata</taxon>
        <taxon>Euteleostomi</taxon>
        <taxon>Mammalia</taxon>
        <taxon>Eutheria</taxon>
        <taxon>Euarchontoglires</taxon>
        <taxon>Glires</taxon>
        <taxon>Rodentia</taxon>
        <taxon>Sciuromorpha</taxon>
        <taxon>Sciuridae</taxon>
        <taxon>Sciurinae</taxon>
        <taxon>Sciurini</taxon>
        <taxon>Sciurus</taxon>
    </lineage>
</organism>
<evidence type="ECO:0000256" key="3">
    <source>
        <dbReference type="ARBA" id="ARBA00047116"/>
    </source>
</evidence>
<evidence type="ECO:0000313" key="7">
    <source>
        <dbReference type="Proteomes" id="UP001166674"/>
    </source>
</evidence>
<dbReference type="InterPro" id="IPR011323">
    <property type="entry name" value="Mss4/transl-control_tumour"/>
</dbReference>
<keyword evidence="7" id="KW-1185">Reference proteome</keyword>
<comment type="caution">
    <text evidence="6">The sequence shown here is derived from an EMBL/GenBank/DDBJ whole genome shotgun (WGS) entry which is preliminary data.</text>
</comment>
<dbReference type="InterPro" id="IPR011057">
    <property type="entry name" value="Mss4-like_sf"/>
</dbReference>
<comment type="similarity">
    <text evidence="4">Belongs to the TCTP family.</text>
</comment>